<evidence type="ECO:0000313" key="2">
    <source>
        <dbReference type="EMBL" id="KAG7297509.1"/>
    </source>
</evidence>
<sequence length="85" mass="8668">MPTSTVKLIHVNTCGVPPMITGGRMPASCASVGHAQAHHVTDVGGAAAAARGAGRRQGGAKMQVGRSTPAPRPRSLSRSFPEIKL</sequence>
<accession>A0ABQ7PX05</accession>
<gene>
    <name evidence="2" type="ORF">JYU34_019520</name>
</gene>
<reference evidence="2 3" key="1">
    <citation type="submission" date="2021-06" db="EMBL/GenBank/DDBJ databases">
        <title>A haploid diamondback moth (Plutella xylostella L.) genome assembly resolves 31 chromosomes and identifies a diamide resistance mutation.</title>
        <authorList>
            <person name="Ward C.M."/>
            <person name="Perry K.D."/>
            <person name="Baker G."/>
            <person name="Powis K."/>
            <person name="Heckel D.G."/>
            <person name="Baxter S.W."/>
        </authorList>
    </citation>
    <scope>NUCLEOTIDE SEQUENCE [LARGE SCALE GENOMIC DNA]</scope>
    <source>
        <strain evidence="2 3">LV</strain>
        <tissue evidence="2">Single pupa</tissue>
    </source>
</reference>
<comment type="caution">
    <text evidence="2">The sequence shown here is derived from an EMBL/GenBank/DDBJ whole genome shotgun (WGS) entry which is preliminary data.</text>
</comment>
<dbReference type="Proteomes" id="UP000823941">
    <property type="component" value="Chromosome 26"/>
</dbReference>
<evidence type="ECO:0000313" key="3">
    <source>
        <dbReference type="Proteomes" id="UP000823941"/>
    </source>
</evidence>
<keyword evidence="3" id="KW-1185">Reference proteome</keyword>
<evidence type="ECO:0000256" key="1">
    <source>
        <dbReference type="SAM" id="MobiDB-lite"/>
    </source>
</evidence>
<organism evidence="2 3">
    <name type="scientific">Plutella xylostella</name>
    <name type="common">Diamondback moth</name>
    <name type="synonym">Plutella maculipennis</name>
    <dbReference type="NCBI Taxonomy" id="51655"/>
    <lineage>
        <taxon>Eukaryota</taxon>
        <taxon>Metazoa</taxon>
        <taxon>Ecdysozoa</taxon>
        <taxon>Arthropoda</taxon>
        <taxon>Hexapoda</taxon>
        <taxon>Insecta</taxon>
        <taxon>Pterygota</taxon>
        <taxon>Neoptera</taxon>
        <taxon>Endopterygota</taxon>
        <taxon>Lepidoptera</taxon>
        <taxon>Glossata</taxon>
        <taxon>Ditrysia</taxon>
        <taxon>Yponomeutoidea</taxon>
        <taxon>Plutellidae</taxon>
        <taxon>Plutella</taxon>
    </lineage>
</organism>
<feature type="region of interest" description="Disordered" evidence="1">
    <location>
        <begin position="49"/>
        <end position="85"/>
    </location>
</feature>
<protein>
    <submittedName>
        <fullName evidence="2">Uncharacterized protein</fullName>
    </submittedName>
</protein>
<proteinExistence type="predicted"/>
<name>A0ABQ7PX05_PLUXY</name>
<dbReference type="EMBL" id="JAHIBW010000026">
    <property type="protein sequence ID" value="KAG7297509.1"/>
    <property type="molecule type" value="Genomic_DNA"/>
</dbReference>